<evidence type="ECO:0000313" key="8">
    <source>
        <dbReference type="EMBL" id="PIK57516.1"/>
    </source>
</evidence>
<dbReference type="STRING" id="307972.A0A2G8LB77"/>
<comment type="cofactor">
    <cofactor evidence="1">
        <name>Ca(2+)</name>
        <dbReference type="ChEBI" id="CHEBI:29108"/>
    </cofactor>
</comment>
<feature type="domain" description="Sulfatase N-terminal" evidence="7">
    <location>
        <begin position="16"/>
        <end position="77"/>
    </location>
</feature>
<organism evidence="8 9">
    <name type="scientific">Stichopus japonicus</name>
    <name type="common">Sea cucumber</name>
    <dbReference type="NCBI Taxonomy" id="307972"/>
    <lineage>
        <taxon>Eukaryota</taxon>
        <taxon>Metazoa</taxon>
        <taxon>Echinodermata</taxon>
        <taxon>Eleutherozoa</taxon>
        <taxon>Echinozoa</taxon>
        <taxon>Holothuroidea</taxon>
        <taxon>Aspidochirotacea</taxon>
        <taxon>Aspidochirotida</taxon>
        <taxon>Stichopodidae</taxon>
        <taxon>Apostichopus</taxon>
    </lineage>
</organism>
<dbReference type="OrthoDB" id="103349at2759"/>
<keyword evidence="3" id="KW-0479">Metal-binding</keyword>
<dbReference type="InterPro" id="IPR024607">
    <property type="entry name" value="Sulfatase_CS"/>
</dbReference>
<reference evidence="8 9" key="1">
    <citation type="journal article" date="2017" name="PLoS Biol.">
        <title>The sea cucumber genome provides insights into morphological evolution and visceral regeneration.</title>
        <authorList>
            <person name="Zhang X."/>
            <person name="Sun L."/>
            <person name="Yuan J."/>
            <person name="Sun Y."/>
            <person name="Gao Y."/>
            <person name="Zhang L."/>
            <person name="Li S."/>
            <person name="Dai H."/>
            <person name="Hamel J.F."/>
            <person name="Liu C."/>
            <person name="Yu Y."/>
            <person name="Liu S."/>
            <person name="Lin W."/>
            <person name="Guo K."/>
            <person name="Jin S."/>
            <person name="Xu P."/>
            <person name="Storey K.B."/>
            <person name="Huan P."/>
            <person name="Zhang T."/>
            <person name="Zhou Y."/>
            <person name="Zhang J."/>
            <person name="Lin C."/>
            <person name="Li X."/>
            <person name="Xing L."/>
            <person name="Huo D."/>
            <person name="Sun M."/>
            <person name="Wang L."/>
            <person name="Mercier A."/>
            <person name="Li F."/>
            <person name="Yang H."/>
            <person name="Xiang J."/>
        </authorList>
    </citation>
    <scope>NUCLEOTIDE SEQUENCE [LARGE SCALE GENOMIC DNA]</scope>
    <source>
        <strain evidence="8">Shaxun</strain>
        <tissue evidence="8">Muscle</tissue>
    </source>
</reference>
<keyword evidence="6" id="KW-0812">Transmembrane</keyword>
<evidence type="ECO:0000256" key="5">
    <source>
        <dbReference type="ARBA" id="ARBA00022837"/>
    </source>
</evidence>
<evidence type="ECO:0000259" key="7">
    <source>
        <dbReference type="Pfam" id="PF00884"/>
    </source>
</evidence>
<keyword evidence="5" id="KW-0106">Calcium</keyword>
<dbReference type="InterPro" id="IPR000917">
    <property type="entry name" value="Sulfatase_N"/>
</dbReference>
<keyword evidence="6" id="KW-0472">Membrane</keyword>
<dbReference type="GO" id="GO:0004065">
    <property type="term" value="F:arylsulfatase activity"/>
    <property type="evidence" value="ECO:0007669"/>
    <property type="project" value="TreeGrafter"/>
</dbReference>
<dbReference type="PANTHER" id="PTHR42693">
    <property type="entry name" value="ARYLSULFATASE FAMILY MEMBER"/>
    <property type="match status" value="1"/>
</dbReference>
<dbReference type="AlphaFoldDB" id="A0A2G8LB77"/>
<evidence type="ECO:0000256" key="6">
    <source>
        <dbReference type="SAM" id="Phobius"/>
    </source>
</evidence>
<evidence type="ECO:0000313" key="9">
    <source>
        <dbReference type="Proteomes" id="UP000230750"/>
    </source>
</evidence>
<keyword evidence="4" id="KW-0378">Hydrolase</keyword>
<accession>A0A2G8LB77</accession>
<keyword evidence="6" id="KW-1133">Transmembrane helix</keyword>
<dbReference type="Pfam" id="PF00884">
    <property type="entry name" value="Sulfatase"/>
    <property type="match status" value="1"/>
</dbReference>
<evidence type="ECO:0000256" key="1">
    <source>
        <dbReference type="ARBA" id="ARBA00001913"/>
    </source>
</evidence>
<feature type="transmembrane region" description="Helical" evidence="6">
    <location>
        <begin position="99"/>
        <end position="117"/>
    </location>
</feature>
<evidence type="ECO:0000256" key="4">
    <source>
        <dbReference type="ARBA" id="ARBA00022801"/>
    </source>
</evidence>
<dbReference type="PROSITE" id="PS00149">
    <property type="entry name" value="SULFATASE_2"/>
    <property type="match status" value="1"/>
</dbReference>
<proteinExistence type="inferred from homology"/>
<dbReference type="Proteomes" id="UP000230750">
    <property type="component" value="Unassembled WGS sequence"/>
</dbReference>
<dbReference type="PANTHER" id="PTHR42693:SF49">
    <property type="entry name" value="SULFATASE N-TERMINAL DOMAIN-CONTAINING PROTEIN"/>
    <property type="match status" value="1"/>
</dbReference>
<gene>
    <name evidence="8" type="ORF">BSL78_05580</name>
</gene>
<comment type="caution">
    <text evidence="8">The sequence shown here is derived from an EMBL/GenBank/DDBJ whole genome shotgun (WGS) entry which is preliminary data.</text>
</comment>
<comment type="similarity">
    <text evidence="2">Belongs to the sulfatase family.</text>
</comment>
<dbReference type="GO" id="GO:0046872">
    <property type="term" value="F:metal ion binding"/>
    <property type="evidence" value="ECO:0007669"/>
    <property type="project" value="UniProtKB-KW"/>
</dbReference>
<protein>
    <submittedName>
        <fullName evidence="8">Putative steryl-sulfatase</fullName>
    </submittedName>
</protein>
<dbReference type="Gene3D" id="1.10.287.550">
    <property type="entry name" value="Helix hairpin bin"/>
    <property type="match status" value="1"/>
</dbReference>
<name>A0A2G8LB77_STIJA</name>
<dbReference type="InterPro" id="IPR017850">
    <property type="entry name" value="Alkaline_phosphatase_core_sf"/>
</dbReference>
<sequence length="165" mass="18394">METGLASNHLIRVIIYVSSIASMPPSETTIAEMLKNEAGYATGLIGKWHLGINCESEDACSDPNGQGFDYFYGLPLTNLKDCGHGSVWQVWRSTVYRDIFLAFFAVVAGAIYLRMNGFIGKNGFRVIVTFATILTFSLYFMMKTMGHELHTDGEQEGYRTAVKLR</sequence>
<dbReference type="Gene3D" id="3.40.720.10">
    <property type="entry name" value="Alkaline Phosphatase, subunit A"/>
    <property type="match status" value="1"/>
</dbReference>
<feature type="transmembrane region" description="Helical" evidence="6">
    <location>
        <begin position="123"/>
        <end position="141"/>
    </location>
</feature>
<dbReference type="EMBL" id="MRZV01000140">
    <property type="protein sequence ID" value="PIK57516.1"/>
    <property type="molecule type" value="Genomic_DNA"/>
</dbReference>
<keyword evidence="9" id="KW-1185">Reference proteome</keyword>
<dbReference type="InterPro" id="IPR050738">
    <property type="entry name" value="Sulfatase"/>
</dbReference>
<evidence type="ECO:0000256" key="2">
    <source>
        <dbReference type="ARBA" id="ARBA00008779"/>
    </source>
</evidence>
<dbReference type="SUPFAM" id="SSF53649">
    <property type="entry name" value="Alkaline phosphatase-like"/>
    <property type="match status" value="1"/>
</dbReference>
<evidence type="ECO:0000256" key="3">
    <source>
        <dbReference type="ARBA" id="ARBA00022723"/>
    </source>
</evidence>